<evidence type="ECO:0000313" key="3">
    <source>
        <dbReference type="Proteomes" id="UP000192288"/>
    </source>
</evidence>
<proteinExistence type="predicted"/>
<evidence type="ECO:0000313" key="2">
    <source>
        <dbReference type="EMBL" id="ORI97399.1"/>
    </source>
</evidence>
<protein>
    <submittedName>
        <fullName evidence="2">Uncharacterized protein</fullName>
    </submittedName>
</protein>
<sequence length="107" mass="11466">MLEVSDEVALEVEDEEGVTDDEVSLLSDDESSLDDLSLLVVDVFLLVVVEDELVLTDRDDVRPPSVVPVATLTAKFAALIATINDTIADGVKKGGVLYFFAISPPLC</sequence>
<evidence type="ECO:0000256" key="1">
    <source>
        <dbReference type="SAM" id="MobiDB-lite"/>
    </source>
</evidence>
<dbReference type="RefSeq" id="WP_004910307.1">
    <property type="nucleotide sequence ID" value="NZ_MPLS01000026.1"/>
</dbReference>
<gene>
    <name evidence="2" type="ORF">BMR96_07270</name>
</gene>
<dbReference type="Proteomes" id="UP000192288">
    <property type="component" value="Unassembled WGS sequence"/>
</dbReference>
<dbReference type="eggNOG" id="ENOG50308NC">
    <property type="taxonomic scope" value="Bacteria"/>
</dbReference>
<feature type="region of interest" description="Disordered" evidence="1">
    <location>
        <begin position="1"/>
        <end position="23"/>
    </location>
</feature>
<dbReference type="STRING" id="33968.BMS77_00820"/>
<name>A0A1X0VCR6_LEUPS</name>
<comment type="caution">
    <text evidence="2">The sequence shown here is derived from an EMBL/GenBank/DDBJ whole genome shotgun (WGS) entry which is preliminary data.</text>
</comment>
<organism evidence="2 3">
    <name type="scientific">Leuconostoc pseudomesenteroides</name>
    <dbReference type="NCBI Taxonomy" id="33968"/>
    <lineage>
        <taxon>Bacteria</taxon>
        <taxon>Bacillati</taxon>
        <taxon>Bacillota</taxon>
        <taxon>Bacilli</taxon>
        <taxon>Lactobacillales</taxon>
        <taxon>Lactobacillaceae</taxon>
        <taxon>Leuconostoc</taxon>
    </lineage>
</organism>
<reference evidence="2 3" key="1">
    <citation type="journal article" date="2017" name="Front. Microbiol.">
        <title>Genomic Characterization of Dairy Associated Leuconostoc Species and Diversity of Leuconostocs in Undefined Mixed Mesophilic Starter Cultures.</title>
        <authorList>
            <person name="Frantzen C.A."/>
            <person name="Kot W."/>
            <person name="Pedersen T.B."/>
            <person name="Ardo Y.M."/>
            <person name="Broadbent J.R."/>
            <person name="Neve H."/>
            <person name="Hansen L.H."/>
            <person name="Dal Bello F."/>
            <person name="Ostlie H.M."/>
            <person name="Kleppen H.P."/>
            <person name="Vogensen F.K."/>
            <person name="Holo H."/>
        </authorList>
    </citation>
    <scope>NUCLEOTIDE SEQUENCE [LARGE SCALE GENOMIC DNA]</scope>
    <source>
        <strain evidence="2 3">LMGCF08</strain>
    </source>
</reference>
<dbReference type="AlphaFoldDB" id="A0A1X0VCR6"/>
<dbReference type="EMBL" id="MPLS01000026">
    <property type="protein sequence ID" value="ORI97399.1"/>
    <property type="molecule type" value="Genomic_DNA"/>
</dbReference>
<accession>A0A1X0VCR6</accession>